<dbReference type="EMBL" id="QZMU01000001">
    <property type="protein sequence ID" value="RRQ21879.1"/>
    <property type="molecule type" value="Genomic_DNA"/>
</dbReference>
<evidence type="ECO:0000259" key="2">
    <source>
        <dbReference type="Pfam" id="PF03625"/>
    </source>
</evidence>
<dbReference type="InterPro" id="IPR035923">
    <property type="entry name" value="TT1751-like_sf"/>
</dbReference>
<proteinExistence type="predicted"/>
<dbReference type="SUPFAM" id="SSF103247">
    <property type="entry name" value="TT1751-like"/>
    <property type="match status" value="1"/>
</dbReference>
<name>A0A426QJE0_9GAMM</name>
<protein>
    <submittedName>
        <fullName evidence="3">DUF302 domain-containing protein</fullName>
    </submittedName>
</protein>
<reference evidence="3 4" key="1">
    <citation type="journal article" date="2010" name="Int. J. Syst. Evol. Microbiol.">
        <title>Thiohalobacter thiocyanaticus gen. nov., sp. nov., a moderately halophilic, sulfur-oxidizing gammaproteobacterium from hypersaline lakes, that utilizes thiocyanate.</title>
        <authorList>
            <person name="Sorokin D.Y."/>
            <person name="Kovaleva O.L."/>
            <person name="Tourova T.P."/>
            <person name="Muyzer G."/>
        </authorList>
    </citation>
    <scope>NUCLEOTIDE SEQUENCE [LARGE SCALE GENOMIC DNA]</scope>
    <source>
        <strain evidence="3 4">Hrh1</strain>
    </source>
</reference>
<keyword evidence="4" id="KW-1185">Reference proteome</keyword>
<evidence type="ECO:0000313" key="4">
    <source>
        <dbReference type="Proteomes" id="UP000287798"/>
    </source>
</evidence>
<dbReference type="CDD" id="cd14797">
    <property type="entry name" value="DUF302"/>
    <property type="match status" value="1"/>
</dbReference>
<feature type="domain" description="DUF302" evidence="2">
    <location>
        <begin position="59"/>
        <end position="114"/>
    </location>
</feature>
<dbReference type="AlphaFoldDB" id="A0A426QJE0"/>
<keyword evidence="1" id="KW-0732">Signal</keyword>
<feature type="chain" id="PRO_5019212794" evidence="1">
    <location>
        <begin position="20"/>
        <end position="150"/>
    </location>
</feature>
<evidence type="ECO:0000313" key="3">
    <source>
        <dbReference type="EMBL" id="RRQ21879.1"/>
    </source>
</evidence>
<dbReference type="RefSeq" id="WP_241546911.1">
    <property type="nucleotide sequence ID" value="NZ_QZMU01000001.1"/>
</dbReference>
<evidence type="ECO:0000256" key="1">
    <source>
        <dbReference type="SAM" id="SignalP"/>
    </source>
</evidence>
<organism evidence="3 4">
    <name type="scientific">Thiohalobacter thiocyanaticus</name>
    <dbReference type="NCBI Taxonomy" id="585455"/>
    <lineage>
        <taxon>Bacteria</taxon>
        <taxon>Pseudomonadati</taxon>
        <taxon>Pseudomonadota</taxon>
        <taxon>Gammaproteobacteria</taxon>
        <taxon>Thiohalobacterales</taxon>
        <taxon>Thiohalobacteraceae</taxon>
        <taxon>Thiohalobacter</taxon>
    </lineage>
</organism>
<gene>
    <name evidence="3" type="ORF">D6C00_07915</name>
</gene>
<feature type="signal peptide" evidence="1">
    <location>
        <begin position="1"/>
        <end position="19"/>
    </location>
</feature>
<dbReference type="Proteomes" id="UP000287798">
    <property type="component" value="Unassembled WGS sequence"/>
</dbReference>
<sequence length="150" mass="17212">MRLTLLILLLAALLRPALAQDLFMVRSQQPFAESMLLLQEAVREQGYTLSRVQRVDIGLTKMGYETDKYRVVFFGKPEQVRRLTREHPELIPYLPLKIAIFAEESDTLLVAANPRHMAEFYGDDELTAVFDQWAVDIQAMLDRLQAAEGM</sequence>
<accession>A0A426QJE0</accession>
<dbReference type="InterPro" id="IPR005180">
    <property type="entry name" value="DUF302"/>
</dbReference>
<dbReference type="Gene3D" id="3.30.310.70">
    <property type="entry name" value="TT1751-like domain"/>
    <property type="match status" value="1"/>
</dbReference>
<comment type="caution">
    <text evidence="3">The sequence shown here is derived from an EMBL/GenBank/DDBJ whole genome shotgun (WGS) entry which is preliminary data.</text>
</comment>
<dbReference type="Pfam" id="PF03625">
    <property type="entry name" value="DUF302"/>
    <property type="match status" value="1"/>
</dbReference>